<name>A0A4V2L5A5_9FLAO</name>
<keyword evidence="2" id="KW-1185">Reference proteome</keyword>
<protein>
    <recommendedName>
        <fullName evidence="3">DUF1565 domain-containing protein</fullName>
    </recommendedName>
</protein>
<evidence type="ECO:0000313" key="2">
    <source>
        <dbReference type="Proteomes" id="UP000293300"/>
    </source>
</evidence>
<dbReference type="SUPFAM" id="SSF51126">
    <property type="entry name" value="Pectin lyase-like"/>
    <property type="match status" value="1"/>
</dbReference>
<sequence>MNAVNFYVNDNCLKGDLYTRSIGNDGNDGLTPDTPKLTLTAAYRLAKEGDIIYVDYGNYKELNASGELLFENEKRVLFVIAGTSSKVFSKLPFPTNEKIAPEIFYIKNDLPVSRETYLKHLPSNSKKTN</sequence>
<dbReference type="Proteomes" id="UP000293300">
    <property type="component" value="Unassembled WGS sequence"/>
</dbReference>
<dbReference type="OrthoDB" id="872573at2"/>
<comment type="caution">
    <text evidence="1">The sequence shown here is derived from an EMBL/GenBank/DDBJ whole genome shotgun (WGS) entry which is preliminary data.</text>
</comment>
<dbReference type="InterPro" id="IPR011050">
    <property type="entry name" value="Pectin_lyase_fold/virulence"/>
</dbReference>
<gene>
    <name evidence="1" type="ORF">EZL74_05780</name>
</gene>
<reference evidence="1 2" key="1">
    <citation type="submission" date="2019-02" db="EMBL/GenBank/DDBJ databases">
        <title>Flavobacterium sp. RD-2-33 isolated from forest soil.</title>
        <authorList>
            <person name="Chaudhary D.K."/>
        </authorList>
    </citation>
    <scope>NUCLEOTIDE SEQUENCE [LARGE SCALE GENOMIC DNA]</scope>
    <source>
        <strain evidence="1 2">RD-2-33</strain>
    </source>
</reference>
<evidence type="ECO:0008006" key="3">
    <source>
        <dbReference type="Google" id="ProtNLM"/>
    </source>
</evidence>
<dbReference type="Gene3D" id="2.160.20.10">
    <property type="entry name" value="Single-stranded right-handed beta-helix, Pectin lyase-like"/>
    <property type="match status" value="1"/>
</dbReference>
<proteinExistence type="predicted"/>
<organism evidence="1 2">
    <name type="scientific">Flavobacterium silvisoli</name>
    <dbReference type="NCBI Taxonomy" id="2529433"/>
    <lineage>
        <taxon>Bacteria</taxon>
        <taxon>Pseudomonadati</taxon>
        <taxon>Bacteroidota</taxon>
        <taxon>Flavobacteriia</taxon>
        <taxon>Flavobacteriales</taxon>
        <taxon>Flavobacteriaceae</taxon>
        <taxon>Flavobacterium</taxon>
    </lineage>
</organism>
<evidence type="ECO:0000313" key="1">
    <source>
        <dbReference type="EMBL" id="TBX69925.1"/>
    </source>
</evidence>
<dbReference type="RefSeq" id="WP_131475654.1">
    <property type="nucleotide sequence ID" value="NZ_SJPE01000005.1"/>
</dbReference>
<accession>A0A4V2L5A5</accession>
<dbReference type="InterPro" id="IPR012334">
    <property type="entry name" value="Pectin_lyas_fold"/>
</dbReference>
<dbReference type="AlphaFoldDB" id="A0A4V2L5A5"/>
<dbReference type="EMBL" id="SJPE01000005">
    <property type="protein sequence ID" value="TBX69925.1"/>
    <property type="molecule type" value="Genomic_DNA"/>
</dbReference>